<dbReference type="Proteomes" id="UP000619137">
    <property type="component" value="Unassembled WGS sequence"/>
</dbReference>
<dbReference type="Pfam" id="PF07690">
    <property type="entry name" value="MFS_1"/>
    <property type="match status" value="1"/>
</dbReference>
<feature type="transmembrane region" description="Helical" evidence="3">
    <location>
        <begin position="74"/>
        <end position="99"/>
    </location>
</feature>
<dbReference type="InterPro" id="IPR020846">
    <property type="entry name" value="MFS_dom"/>
</dbReference>
<feature type="transmembrane region" description="Helical" evidence="3">
    <location>
        <begin position="188"/>
        <end position="211"/>
    </location>
</feature>
<dbReference type="AlphaFoldDB" id="A0A851A7K9"/>
<reference evidence="5" key="1">
    <citation type="submission" date="2019-10" db="EMBL/GenBank/DDBJ databases">
        <title>Bird 10,000 Genomes (B10K) Project - Family phase.</title>
        <authorList>
            <person name="Zhang G."/>
        </authorList>
    </citation>
    <scope>NUCLEOTIDE SEQUENCE</scope>
    <source>
        <strain evidence="5">B10K-DU-002-49</strain>
        <tissue evidence="5">Muscle</tissue>
    </source>
</reference>
<keyword evidence="3" id="KW-0472">Membrane</keyword>
<feature type="compositionally biased region" description="Pro residues" evidence="2">
    <location>
        <begin position="345"/>
        <end position="361"/>
    </location>
</feature>
<evidence type="ECO:0000259" key="4">
    <source>
        <dbReference type="PROSITE" id="PS50850"/>
    </source>
</evidence>
<dbReference type="InterPro" id="IPR011701">
    <property type="entry name" value="MFS"/>
</dbReference>
<dbReference type="Gene3D" id="1.20.1250.20">
    <property type="entry name" value="MFS general substrate transporter like domains"/>
    <property type="match status" value="1"/>
</dbReference>
<evidence type="ECO:0000256" key="3">
    <source>
        <dbReference type="SAM" id="Phobius"/>
    </source>
</evidence>
<comment type="caution">
    <text evidence="5">The sequence shown here is derived from an EMBL/GenBank/DDBJ whole genome shotgun (WGS) entry which is preliminary data.</text>
</comment>
<dbReference type="PROSITE" id="PS50850">
    <property type="entry name" value="MFS"/>
    <property type="match status" value="1"/>
</dbReference>
<evidence type="ECO:0000313" key="6">
    <source>
        <dbReference type="Proteomes" id="UP000619137"/>
    </source>
</evidence>
<sequence>VAGPLGSTLSTRFGARPVAMVGGFLAGLGLFLGAFSTHLSHLCLSVGVLAGLGWALVFTPSLGTVGRYFPARRALATGLVVSGASVSGLALGPLVPLLLDTYGWRGALLLLAAISFNLVAAGALLRPLPVAGESPGPPRDRPGLIRLLRHGPFLRYTLAFVLVDVGYYVPFVHGAARAHEVGCDEHRAGLVMAAMAAVDGGGRVAAGWLAARPAAPLLRHLFTWAVLTGLTLLLLPLGTSFGGLLTLALTYGFCAGALVPLQFAGVAEVVGAGRLVHAIGLMQMFESFGSLLGAPFAGWLRDMTGNYTISFLAAGAFLLAGSLLILTLPGFFHTSRGAVGKGGSPAPPPDGPETPPIPPEP</sequence>
<feature type="region of interest" description="Disordered" evidence="2">
    <location>
        <begin position="339"/>
        <end position="361"/>
    </location>
</feature>
<feature type="transmembrane region" description="Helical" evidence="3">
    <location>
        <begin position="244"/>
        <end position="263"/>
    </location>
</feature>
<dbReference type="EMBL" id="WEKW01013585">
    <property type="protein sequence ID" value="NWI27448.1"/>
    <property type="molecule type" value="Genomic_DNA"/>
</dbReference>
<feature type="transmembrane region" description="Helical" evidence="3">
    <location>
        <begin position="106"/>
        <end position="125"/>
    </location>
</feature>
<keyword evidence="3" id="KW-1133">Transmembrane helix</keyword>
<gene>
    <name evidence="5" type="primary">Slc16a13</name>
    <name evidence="5" type="ORF">SULDAC_R09526</name>
</gene>
<feature type="domain" description="Major facilitator superfamily (MFS) profile" evidence="4">
    <location>
        <begin position="1"/>
        <end position="333"/>
    </location>
</feature>
<feature type="transmembrane region" description="Helical" evidence="3">
    <location>
        <begin position="42"/>
        <end position="62"/>
    </location>
</feature>
<dbReference type="GO" id="GO:0016020">
    <property type="term" value="C:membrane"/>
    <property type="evidence" value="ECO:0007669"/>
    <property type="project" value="UniProtKB-SubCell"/>
</dbReference>
<accession>A0A851A7K9</accession>
<feature type="non-terminal residue" evidence="5">
    <location>
        <position position="1"/>
    </location>
</feature>
<protein>
    <submittedName>
        <fullName evidence="5">MOT13 protein</fullName>
    </submittedName>
</protein>
<proteinExistence type="predicted"/>
<feature type="transmembrane region" description="Helical" evidence="3">
    <location>
        <begin position="217"/>
        <end position="237"/>
    </location>
</feature>
<dbReference type="InterPro" id="IPR050327">
    <property type="entry name" value="Proton-linked_MCT"/>
</dbReference>
<keyword evidence="6" id="KW-1185">Reference proteome</keyword>
<name>A0A851A7K9_SULDA</name>
<feature type="transmembrane region" description="Helical" evidence="3">
    <location>
        <begin position="153"/>
        <end position="176"/>
    </location>
</feature>
<evidence type="ECO:0000256" key="1">
    <source>
        <dbReference type="ARBA" id="ARBA00004141"/>
    </source>
</evidence>
<feature type="transmembrane region" description="Helical" evidence="3">
    <location>
        <begin position="13"/>
        <end position="35"/>
    </location>
</feature>
<dbReference type="PANTHER" id="PTHR11360">
    <property type="entry name" value="MONOCARBOXYLATE TRANSPORTER"/>
    <property type="match status" value="1"/>
</dbReference>
<evidence type="ECO:0000313" key="5">
    <source>
        <dbReference type="EMBL" id="NWI27448.1"/>
    </source>
</evidence>
<organism evidence="5 6">
    <name type="scientific">Sula dactylatra</name>
    <name type="common">Masked booby</name>
    <dbReference type="NCBI Taxonomy" id="56068"/>
    <lineage>
        <taxon>Eukaryota</taxon>
        <taxon>Metazoa</taxon>
        <taxon>Chordata</taxon>
        <taxon>Craniata</taxon>
        <taxon>Vertebrata</taxon>
        <taxon>Euteleostomi</taxon>
        <taxon>Archelosauria</taxon>
        <taxon>Archosauria</taxon>
        <taxon>Dinosauria</taxon>
        <taxon>Saurischia</taxon>
        <taxon>Theropoda</taxon>
        <taxon>Coelurosauria</taxon>
        <taxon>Aves</taxon>
        <taxon>Neognathae</taxon>
        <taxon>Neoaves</taxon>
        <taxon>Aequornithes</taxon>
        <taxon>Suliformes</taxon>
        <taxon>Sulidae</taxon>
        <taxon>Sula</taxon>
    </lineage>
</organism>
<feature type="non-terminal residue" evidence="5">
    <location>
        <position position="361"/>
    </location>
</feature>
<feature type="transmembrane region" description="Helical" evidence="3">
    <location>
        <begin position="275"/>
        <end position="297"/>
    </location>
</feature>
<evidence type="ECO:0000256" key="2">
    <source>
        <dbReference type="SAM" id="MobiDB-lite"/>
    </source>
</evidence>
<keyword evidence="3" id="KW-0812">Transmembrane</keyword>
<dbReference type="PANTHER" id="PTHR11360:SF19">
    <property type="entry name" value="MONOCARBOXYLATE TRANSPORTER 13"/>
    <property type="match status" value="1"/>
</dbReference>
<feature type="transmembrane region" description="Helical" evidence="3">
    <location>
        <begin position="309"/>
        <end position="332"/>
    </location>
</feature>
<dbReference type="GO" id="GO:0008028">
    <property type="term" value="F:monocarboxylic acid transmembrane transporter activity"/>
    <property type="evidence" value="ECO:0007669"/>
    <property type="project" value="TreeGrafter"/>
</dbReference>
<dbReference type="InterPro" id="IPR036259">
    <property type="entry name" value="MFS_trans_sf"/>
</dbReference>
<dbReference type="SUPFAM" id="SSF103473">
    <property type="entry name" value="MFS general substrate transporter"/>
    <property type="match status" value="1"/>
</dbReference>
<comment type="subcellular location">
    <subcellularLocation>
        <location evidence="1">Membrane</location>
        <topology evidence="1">Multi-pass membrane protein</topology>
    </subcellularLocation>
</comment>